<keyword evidence="2" id="KW-1185">Reference proteome</keyword>
<reference evidence="1" key="1">
    <citation type="submission" date="2020-05" db="EMBL/GenBank/DDBJ databases">
        <title>Large-scale comparative analyses of tick genomes elucidate their genetic diversity and vector capacities.</title>
        <authorList>
            <person name="Jia N."/>
            <person name="Wang J."/>
            <person name="Shi W."/>
            <person name="Du L."/>
            <person name="Sun Y."/>
            <person name="Zhan W."/>
            <person name="Jiang J."/>
            <person name="Wang Q."/>
            <person name="Zhang B."/>
            <person name="Ji P."/>
            <person name="Sakyi L.B."/>
            <person name="Cui X."/>
            <person name="Yuan T."/>
            <person name="Jiang B."/>
            <person name="Yang W."/>
            <person name="Lam T.T.-Y."/>
            <person name="Chang Q."/>
            <person name="Ding S."/>
            <person name="Wang X."/>
            <person name="Zhu J."/>
            <person name="Ruan X."/>
            <person name="Zhao L."/>
            <person name="Wei J."/>
            <person name="Que T."/>
            <person name="Du C."/>
            <person name="Cheng J."/>
            <person name="Dai P."/>
            <person name="Han X."/>
            <person name="Huang E."/>
            <person name="Gao Y."/>
            <person name="Liu J."/>
            <person name="Shao H."/>
            <person name="Ye R."/>
            <person name="Li L."/>
            <person name="Wei W."/>
            <person name="Wang X."/>
            <person name="Wang C."/>
            <person name="Yang T."/>
            <person name="Huo Q."/>
            <person name="Li W."/>
            <person name="Guo W."/>
            <person name="Chen H."/>
            <person name="Zhou L."/>
            <person name="Ni X."/>
            <person name="Tian J."/>
            <person name="Zhou Y."/>
            <person name="Sheng Y."/>
            <person name="Liu T."/>
            <person name="Pan Y."/>
            <person name="Xia L."/>
            <person name="Li J."/>
            <person name="Zhao F."/>
            <person name="Cao W."/>
        </authorList>
    </citation>
    <scope>NUCLEOTIDE SEQUENCE</scope>
    <source>
        <strain evidence="1">Hyas-2018</strain>
    </source>
</reference>
<name>A0ACB7S2L0_HYAAI</name>
<sequence>MDRLKQKRSSARAQNTKIINEATAILQSDSADRATLIALKERLTSSNDKLKKISEEMEDHIPTDELALESAAAADYEDQAVATLARLQCRIEDINNAQRAVDVGNSASTVHAVANVGNVNSGPRLPRLEIKPFNGNIREWTAFWEQFDGTVHSSATPSQVGQINLEKYLDSNVFADVEFVVQSERYSLTRTIRAHKQFLAMRNDVFGTMFFGSLPEKDKVCITDLHPSGFYGLLKSVEFPCLCVEFPCLCVVRVCCKDR</sequence>
<comment type="caution">
    <text evidence="1">The sequence shown here is derived from an EMBL/GenBank/DDBJ whole genome shotgun (WGS) entry which is preliminary data.</text>
</comment>
<evidence type="ECO:0000313" key="1">
    <source>
        <dbReference type="EMBL" id="KAH6928845.1"/>
    </source>
</evidence>
<organism evidence="1 2">
    <name type="scientific">Hyalomma asiaticum</name>
    <name type="common">Tick</name>
    <dbReference type="NCBI Taxonomy" id="266040"/>
    <lineage>
        <taxon>Eukaryota</taxon>
        <taxon>Metazoa</taxon>
        <taxon>Ecdysozoa</taxon>
        <taxon>Arthropoda</taxon>
        <taxon>Chelicerata</taxon>
        <taxon>Arachnida</taxon>
        <taxon>Acari</taxon>
        <taxon>Parasitiformes</taxon>
        <taxon>Ixodida</taxon>
        <taxon>Ixodoidea</taxon>
        <taxon>Ixodidae</taxon>
        <taxon>Hyalomminae</taxon>
        <taxon>Hyalomma</taxon>
    </lineage>
</organism>
<gene>
    <name evidence="1" type="ORF">HPB50_020385</name>
</gene>
<proteinExistence type="predicted"/>
<accession>A0ACB7S2L0</accession>
<evidence type="ECO:0000313" key="2">
    <source>
        <dbReference type="Proteomes" id="UP000821845"/>
    </source>
</evidence>
<protein>
    <submittedName>
        <fullName evidence="1">Uncharacterized protein</fullName>
    </submittedName>
</protein>
<dbReference type="Proteomes" id="UP000821845">
    <property type="component" value="Chromosome 6"/>
</dbReference>
<dbReference type="EMBL" id="CM023486">
    <property type="protein sequence ID" value="KAH6928845.1"/>
    <property type="molecule type" value="Genomic_DNA"/>
</dbReference>